<dbReference type="PaxDb" id="610130-Closa_0990"/>
<dbReference type="Proteomes" id="UP000001662">
    <property type="component" value="Chromosome"/>
</dbReference>
<evidence type="ECO:0000256" key="1">
    <source>
        <dbReference type="SAM" id="Phobius"/>
    </source>
</evidence>
<keyword evidence="1" id="KW-0812">Transmembrane</keyword>
<evidence type="ECO:0000313" key="3">
    <source>
        <dbReference type="Proteomes" id="UP000001662"/>
    </source>
</evidence>
<evidence type="ECO:0000313" key="2">
    <source>
        <dbReference type="EMBL" id="ADL03608.1"/>
    </source>
</evidence>
<dbReference type="HOGENOM" id="CLU_911461_0_0_9"/>
<proteinExistence type="predicted"/>
<dbReference type="EMBL" id="CP002109">
    <property type="protein sequence ID" value="ADL03608.1"/>
    <property type="molecule type" value="Genomic_DNA"/>
</dbReference>
<dbReference type="AlphaFoldDB" id="D9R6V2"/>
<accession>D9R6V2</accession>
<gene>
    <name evidence="2" type="ordered locus">Closa_0990</name>
</gene>
<feature type="transmembrane region" description="Helical" evidence="1">
    <location>
        <begin position="16"/>
        <end position="36"/>
    </location>
</feature>
<sequence>MSENWKDQKRKENLRIILWIGLITLLLLMLSIAGTIRNGNKYEEPAGDFTEVGKAEPKALAEPLEETSSDEIILTSGDEEFLKRLTELFEQGDLEGAARVLSSYEIPWKDFPCIYDGTTMKGKISSGKGLVFIKASTVFYGNFISGKPEGECAALQVLELEEGKRYDYSYGTWEKGKMNGTGECGYHYYDGVTEGIAKLNSKRGAFQDDLMQGEITYTSTNSEGESAVWQFQVANGIIVKDDRWMKDTDDSGAVIYKLMAKGAEIHAYALGESAIGEDRWKNLLVFPQA</sequence>
<organism evidence="2 3">
    <name type="scientific">Lacrimispora saccharolytica (strain ATCC 35040 / DSM 2544 / NRCC 2533 / WM1)</name>
    <name type="common">Clostridium saccharolyticum</name>
    <dbReference type="NCBI Taxonomy" id="610130"/>
    <lineage>
        <taxon>Bacteria</taxon>
        <taxon>Bacillati</taxon>
        <taxon>Bacillota</taxon>
        <taxon>Clostridia</taxon>
        <taxon>Lachnospirales</taxon>
        <taxon>Lachnospiraceae</taxon>
        <taxon>Lacrimispora</taxon>
    </lineage>
</organism>
<dbReference type="KEGG" id="csh:Closa_0990"/>
<dbReference type="RefSeq" id="WP_013271703.1">
    <property type="nucleotide sequence ID" value="NC_014376.1"/>
</dbReference>
<dbReference type="OrthoDB" id="1905225at2"/>
<dbReference type="eggNOG" id="ENOG5033PSA">
    <property type="taxonomic scope" value="Bacteria"/>
</dbReference>
<dbReference type="STRING" id="610130.Closa_0990"/>
<name>D9R6V2_LACSW</name>
<dbReference type="SUPFAM" id="SSF82185">
    <property type="entry name" value="Histone H3 K4-specific methyltransferase SET7/9 N-terminal domain"/>
    <property type="match status" value="1"/>
</dbReference>
<keyword evidence="1" id="KW-1133">Transmembrane helix</keyword>
<keyword evidence="1" id="KW-0472">Membrane</keyword>
<keyword evidence="3" id="KW-1185">Reference proteome</keyword>
<evidence type="ECO:0008006" key="4">
    <source>
        <dbReference type="Google" id="ProtNLM"/>
    </source>
</evidence>
<protein>
    <recommendedName>
        <fullName evidence="4">MORN repeat-containing protein</fullName>
    </recommendedName>
</protein>
<reference evidence="2" key="1">
    <citation type="submission" date="2010-07" db="EMBL/GenBank/DDBJ databases">
        <title>Complete sequence of Clostridium saccharolyticum WM1.</title>
        <authorList>
            <consortium name="US DOE Joint Genome Institute"/>
            <person name="Lucas S."/>
            <person name="Copeland A."/>
            <person name="Lapidus A."/>
            <person name="Cheng J.-F."/>
            <person name="Bruce D."/>
            <person name="Goodwin L."/>
            <person name="Pitluck S."/>
            <person name="Chertkov O."/>
            <person name="Detter J.C."/>
            <person name="Han C."/>
            <person name="Tapia R."/>
            <person name="Land M."/>
            <person name="Hauser L."/>
            <person name="Chang Y.-J."/>
            <person name="Jeffries C."/>
            <person name="Kyrpides N."/>
            <person name="Ivanova N."/>
            <person name="Mikhailova N."/>
            <person name="Mouttaki H."/>
            <person name="Lin L."/>
            <person name="Zhou J."/>
            <person name="Hemme C.L."/>
            <person name="Woyke T."/>
        </authorList>
    </citation>
    <scope>NUCLEOTIDE SEQUENCE [LARGE SCALE GENOMIC DNA]</scope>
    <source>
        <strain evidence="2">WM1</strain>
    </source>
</reference>